<comment type="caution">
    <text evidence="4">The sequence shown here is derived from an EMBL/GenBank/DDBJ whole genome shotgun (WGS) entry which is preliminary data.</text>
</comment>
<organism evidence="4 5">
    <name type="scientific">Geodia barretti</name>
    <name type="common">Barrett's horny sponge</name>
    <dbReference type="NCBI Taxonomy" id="519541"/>
    <lineage>
        <taxon>Eukaryota</taxon>
        <taxon>Metazoa</taxon>
        <taxon>Porifera</taxon>
        <taxon>Demospongiae</taxon>
        <taxon>Heteroscleromorpha</taxon>
        <taxon>Tetractinellida</taxon>
        <taxon>Astrophorina</taxon>
        <taxon>Geodiidae</taxon>
        <taxon>Geodia</taxon>
    </lineage>
</organism>
<sequence>MVQPAVVRQRGRGDKGEGRREGETDPPFGVLYPPLPTESSSKEQSKPELTSPPSTSAPEPVYTVKYRGEVAMEDFTNDRVSPVVKRPKEIVVTVQLPGLTSVGSVELDVTEKQLLLDNKHPPYHLDLALSYPVDGNSGKAEFDKRKCLIVTLPVLPSPPPHTITKSHDLPNHESSNQVAELGSRDTETQESTNEVAEPESHDLESQVTDNESHTSANEVAELESRDLESGELTNQIAVSEHLTQPETVTTSSADSTNHSVEPSHVTWTSKGKWVAPSFTYRQDDERVAFVLHSPGTKPSTLVHH</sequence>
<dbReference type="PANTHER" id="PTHR22997">
    <property type="entry name" value="PIH1 DOMAIN-CONTAINING PROTEIN 1"/>
    <property type="match status" value="1"/>
</dbReference>
<evidence type="ECO:0000313" key="4">
    <source>
        <dbReference type="EMBL" id="CAI7993800.1"/>
    </source>
</evidence>
<feature type="region of interest" description="Disordered" evidence="2">
    <location>
        <begin position="154"/>
        <end position="263"/>
    </location>
</feature>
<feature type="compositionally biased region" description="Polar residues" evidence="2">
    <location>
        <begin position="231"/>
        <end position="263"/>
    </location>
</feature>
<dbReference type="InterPro" id="IPR041442">
    <property type="entry name" value="PIH1D1/2/3_CS-like"/>
</dbReference>
<feature type="compositionally biased region" description="Basic and acidic residues" evidence="2">
    <location>
        <begin position="11"/>
        <end position="23"/>
    </location>
</feature>
<evidence type="ECO:0000256" key="2">
    <source>
        <dbReference type="SAM" id="MobiDB-lite"/>
    </source>
</evidence>
<name>A0AA35QVR6_GEOBA</name>
<feature type="compositionally biased region" description="Polar residues" evidence="2">
    <location>
        <begin position="205"/>
        <end position="217"/>
    </location>
</feature>
<comment type="similarity">
    <text evidence="1">Belongs to the PIH1 family.</text>
</comment>
<dbReference type="Pfam" id="PF18201">
    <property type="entry name" value="PIH1_CS"/>
    <property type="match status" value="1"/>
</dbReference>
<proteinExistence type="inferred from homology"/>
<feature type="non-terminal residue" evidence="4">
    <location>
        <position position="304"/>
    </location>
</feature>
<dbReference type="SUPFAM" id="SSF49764">
    <property type="entry name" value="HSP20-like chaperones"/>
    <property type="match status" value="1"/>
</dbReference>
<dbReference type="GO" id="GO:0005737">
    <property type="term" value="C:cytoplasm"/>
    <property type="evidence" value="ECO:0007669"/>
    <property type="project" value="TreeGrafter"/>
</dbReference>
<dbReference type="InterPro" id="IPR050734">
    <property type="entry name" value="PIH1/Kintoun_subfamily"/>
</dbReference>
<reference evidence="4" key="1">
    <citation type="submission" date="2023-03" db="EMBL/GenBank/DDBJ databases">
        <authorList>
            <person name="Steffen K."/>
            <person name="Cardenas P."/>
        </authorList>
    </citation>
    <scope>NUCLEOTIDE SEQUENCE</scope>
</reference>
<evidence type="ECO:0000256" key="1">
    <source>
        <dbReference type="ARBA" id="ARBA00008511"/>
    </source>
</evidence>
<feature type="region of interest" description="Disordered" evidence="2">
    <location>
        <begin position="1"/>
        <end position="61"/>
    </location>
</feature>
<dbReference type="Proteomes" id="UP001174909">
    <property type="component" value="Unassembled WGS sequence"/>
</dbReference>
<dbReference type="EMBL" id="CASHTH010000196">
    <property type="protein sequence ID" value="CAI7993800.1"/>
    <property type="molecule type" value="Genomic_DNA"/>
</dbReference>
<dbReference type="PANTHER" id="PTHR22997:SF0">
    <property type="entry name" value="PIH1 DOMAIN-CONTAINING PROTEIN 1"/>
    <property type="match status" value="1"/>
</dbReference>
<dbReference type="InterPro" id="IPR008978">
    <property type="entry name" value="HSP20-like_chaperone"/>
</dbReference>
<protein>
    <submittedName>
        <fullName evidence="4">Protein kintoun</fullName>
    </submittedName>
</protein>
<gene>
    <name evidence="4" type="ORF">GBAR_LOCUS1325</name>
</gene>
<accession>A0AA35QVR6</accession>
<evidence type="ECO:0000259" key="3">
    <source>
        <dbReference type="Pfam" id="PF18201"/>
    </source>
</evidence>
<feature type="compositionally biased region" description="Polar residues" evidence="2">
    <location>
        <begin position="47"/>
        <end position="57"/>
    </location>
</feature>
<dbReference type="AlphaFoldDB" id="A0AA35QVR6"/>
<feature type="domain" description="PIH1D1/2/3 CS-like" evidence="3">
    <location>
        <begin position="59"/>
        <end position="155"/>
    </location>
</feature>
<evidence type="ECO:0000313" key="5">
    <source>
        <dbReference type="Proteomes" id="UP001174909"/>
    </source>
</evidence>
<keyword evidence="5" id="KW-1185">Reference proteome</keyword>